<geneLocation type="plasmid" evidence="2 3">
    <name>p.p-1</name>
</geneLocation>
<keyword evidence="2" id="KW-0614">Plasmid</keyword>
<evidence type="ECO:0000313" key="3">
    <source>
        <dbReference type="Proteomes" id="UP000064921"/>
    </source>
</evidence>
<dbReference type="SUPFAM" id="SSF103515">
    <property type="entry name" value="Autotransporter"/>
    <property type="match status" value="1"/>
</dbReference>
<evidence type="ECO:0000259" key="1">
    <source>
        <dbReference type="Pfam" id="PF03797"/>
    </source>
</evidence>
<dbReference type="InterPro" id="IPR036709">
    <property type="entry name" value="Autotransporte_beta_dom_sf"/>
</dbReference>
<proteinExistence type="predicted"/>
<gene>
    <name evidence="2" type="ORF">APZ00_24270</name>
</gene>
<reference evidence="2 3" key="1">
    <citation type="submission" date="2015-10" db="EMBL/GenBank/DDBJ databases">
        <title>The world's first case of liver abscess caused by Pannonibacter phragmitetus.</title>
        <authorList>
            <person name="Ming D."/>
            <person name="Wang M."/>
            <person name="Zhou Y."/>
            <person name="Jiang T."/>
            <person name="Hu S."/>
        </authorList>
    </citation>
    <scope>NUCLEOTIDE SEQUENCE [LARGE SCALE GENOMIC DNA]</scope>
    <source>
        <strain evidence="2 3">31801</strain>
        <plasmid evidence="3">Plasmid p.p-1</plasmid>
    </source>
</reference>
<accession>A0A0U3PC28</accession>
<dbReference type="EMBL" id="CP013069">
    <property type="protein sequence ID" value="ALV30370.1"/>
    <property type="molecule type" value="Genomic_DNA"/>
</dbReference>
<keyword evidence="3" id="KW-1185">Reference proteome</keyword>
<protein>
    <recommendedName>
        <fullName evidence="1">Autotransporter domain-containing protein</fullName>
    </recommendedName>
</protein>
<name>A0A0U3PC28_9HYPH</name>
<feature type="domain" description="Autotransporter" evidence="1">
    <location>
        <begin position="7"/>
        <end position="60"/>
    </location>
</feature>
<dbReference type="AlphaFoldDB" id="A0A0U3PC28"/>
<dbReference type="Gene3D" id="2.40.128.130">
    <property type="entry name" value="Autotransporter beta-domain"/>
    <property type="match status" value="1"/>
</dbReference>
<dbReference type="Pfam" id="PF03797">
    <property type="entry name" value="Autotransporter"/>
    <property type="match status" value="1"/>
</dbReference>
<evidence type="ECO:0000313" key="2">
    <source>
        <dbReference type="EMBL" id="ALV30370.1"/>
    </source>
</evidence>
<dbReference type="KEGG" id="pphr:APZ00_24270"/>
<dbReference type="Proteomes" id="UP000064921">
    <property type="component" value="Plasmid p.p-1"/>
</dbReference>
<organism evidence="2 3">
    <name type="scientific">Pannonibacter phragmitetus</name>
    <dbReference type="NCBI Taxonomy" id="121719"/>
    <lineage>
        <taxon>Bacteria</taxon>
        <taxon>Pseudomonadati</taxon>
        <taxon>Pseudomonadota</taxon>
        <taxon>Alphaproteobacteria</taxon>
        <taxon>Hyphomicrobiales</taxon>
        <taxon>Stappiaceae</taxon>
        <taxon>Pannonibacter</taxon>
    </lineage>
</organism>
<dbReference type="InterPro" id="IPR005546">
    <property type="entry name" value="Autotransporte_beta"/>
</dbReference>
<sequence>MFSGVMQGAFVEGFTGLALVHQDGAKFTETGGSAALTVRGKAMETAFSTVGVRGAVQTGFRAFRSS</sequence>